<dbReference type="EMBL" id="CP126101">
    <property type="protein sequence ID" value="WHY50741.1"/>
    <property type="molecule type" value="Genomic_DNA"/>
</dbReference>
<sequence length="284" mass="33374">MIICILFMSLNSTIIKADNITEDERSTWIWNPWILVDNEINTLEFLETKHINKVYLQIDYEISKKVYQSFIEKATAKDIQIYALAGESYWITENGIEYQNQLMDWLEHYQHEATDVQRFLGIHLDIEPYDTTLWTTKQTTAIQTYQQLVVQAKKKAQSFNLPLQLDIPFWYDEISYDTKYGNGILSEWLIDHSDGVTIMAYRDNSQEIIKIAKNEIEYAKQMNKKVVVGVETLESKEGDSVSFSEEGEAYMNRQLSKVQKYFSEKTSFKGIAIHHLESWMEMRP</sequence>
<dbReference type="RefSeq" id="WP_283869382.1">
    <property type="nucleotide sequence ID" value="NZ_CP126101.1"/>
</dbReference>
<reference evidence="1" key="1">
    <citation type="submission" date="2023-05" db="EMBL/GenBank/DDBJ databases">
        <title>Comparative genomics of Bacillaceae isolates and their secondary metabolite potential.</title>
        <authorList>
            <person name="Song L."/>
            <person name="Nielsen L.J."/>
            <person name="Mohite O."/>
            <person name="Xu X."/>
            <person name="Weber T."/>
            <person name="Kovacs A.T."/>
        </authorList>
    </citation>
    <scope>NUCLEOTIDE SEQUENCE</scope>
    <source>
        <strain evidence="1">LY1</strain>
    </source>
</reference>
<dbReference type="Proteomes" id="UP001178322">
    <property type="component" value="Chromosome"/>
</dbReference>
<organism evidence="1 2">
    <name type="scientific">Lysinibacillus pakistanensis</name>
    <dbReference type="NCBI Taxonomy" id="759811"/>
    <lineage>
        <taxon>Bacteria</taxon>
        <taxon>Bacillati</taxon>
        <taxon>Bacillota</taxon>
        <taxon>Bacilli</taxon>
        <taxon>Bacillales</taxon>
        <taxon>Bacillaceae</taxon>
        <taxon>Lysinibacillus</taxon>
    </lineage>
</organism>
<dbReference type="AlphaFoldDB" id="A0AAX3WVV5"/>
<proteinExistence type="predicted"/>
<name>A0AAX3WVV5_9BACI</name>
<evidence type="ECO:0000313" key="2">
    <source>
        <dbReference type="Proteomes" id="UP001178322"/>
    </source>
</evidence>
<accession>A0AAX3WVV5</accession>
<protein>
    <submittedName>
        <fullName evidence="1">Amidase</fullName>
    </submittedName>
</protein>
<evidence type="ECO:0000313" key="1">
    <source>
        <dbReference type="EMBL" id="WHY50741.1"/>
    </source>
</evidence>
<gene>
    <name evidence="1" type="ORF">QNH24_20985</name>
</gene>